<feature type="compositionally biased region" description="Low complexity" evidence="1">
    <location>
        <begin position="241"/>
        <end position="257"/>
    </location>
</feature>
<dbReference type="eggNOG" id="ENOG502R7DY">
    <property type="taxonomic scope" value="Eukaryota"/>
</dbReference>
<protein>
    <recommendedName>
        <fullName evidence="4">DH domain-containing protein</fullName>
    </recommendedName>
</protein>
<name>R4XEE6_TAPDE</name>
<proteinExistence type="predicted"/>
<dbReference type="Gene3D" id="1.20.900.10">
    <property type="entry name" value="Dbl homology (DH) domain"/>
    <property type="match status" value="1"/>
</dbReference>
<dbReference type="InterPro" id="IPR035899">
    <property type="entry name" value="DBL_dom_sf"/>
</dbReference>
<feature type="region of interest" description="Disordered" evidence="1">
    <location>
        <begin position="227"/>
        <end position="257"/>
    </location>
</feature>
<gene>
    <name evidence="2" type="ORF">TAPDE_001583</name>
</gene>
<organism evidence="2 3">
    <name type="scientific">Taphrina deformans (strain PYCC 5710 / ATCC 11124 / CBS 356.35 / IMI 108563 / JCM 9778 / NBRC 8474)</name>
    <name type="common">Peach leaf curl fungus</name>
    <name type="synonym">Lalaria deformans</name>
    <dbReference type="NCBI Taxonomy" id="1097556"/>
    <lineage>
        <taxon>Eukaryota</taxon>
        <taxon>Fungi</taxon>
        <taxon>Dikarya</taxon>
        <taxon>Ascomycota</taxon>
        <taxon>Taphrinomycotina</taxon>
        <taxon>Taphrinomycetes</taxon>
        <taxon>Taphrinales</taxon>
        <taxon>Taphrinaceae</taxon>
        <taxon>Taphrina</taxon>
    </lineage>
</organism>
<dbReference type="GO" id="GO:0005085">
    <property type="term" value="F:guanyl-nucleotide exchange factor activity"/>
    <property type="evidence" value="ECO:0007669"/>
    <property type="project" value="UniProtKB-ARBA"/>
</dbReference>
<reference evidence="2 3" key="1">
    <citation type="journal article" date="2013" name="MBio">
        <title>Genome sequencing of the plant pathogen Taphrina deformans, the causal agent of peach leaf curl.</title>
        <authorList>
            <person name="Cisse O.H."/>
            <person name="Almeida J.M.G.C.F."/>
            <person name="Fonseca A."/>
            <person name="Kumar A.A."/>
            <person name="Salojaervi J."/>
            <person name="Overmyer K."/>
            <person name="Hauser P.M."/>
            <person name="Pagni M."/>
        </authorList>
    </citation>
    <scope>NUCLEOTIDE SEQUENCE [LARGE SCALE GENOMIC DNA]</scope>
    <source>
        <strain evidence="3">PYCC 5710 / ATCC 11124 / CBS 356.35 / IMI 108563 / JCM 9778 / NBRC 8474</strain>
    </source>
</reference>
<dbReference type="Proteomes" id="UP000013776">
    <property type="component" value="Unassembled WGS sequence"/>
</dbReference>
<dbReference type="SUPFAM" id="SSF48065">
    <property type="entry name" value="DBL homology domain (DH-domain)"/>
    <property type="match status" value="1"/>
</dbReference>
<comment type="caution">
    <text evidence="2">The sequence shown here is derived from an EMBL/GenBank/DDBJ whole genome shotgun (WGS) entry which is preliminary data.</text>
</comment>
<feature type="compositionally biased region" description="Polar residues" evidence="1">
    <location>
        <begin position="510"/>
        <end position="519"/>
    </location>
</feature>
<sequence length="959" mass="106801">MDSARLPPSFLPPDLPLPSPSFRHADRLRFGNTPVQSPVASPFRIVPAKLVDALIEDERLYLKELNVLRLIIEEHLFGHELDPLEKPVEDIIDLASELSRQLAKTSSYFSDTQKECLLQFSNSATAAYQRYFGAFRLGLSCSLSQSPERIRLLELLQGLDRVGEADRDLDWLLRRPLSRVRAYSTIYKKLLHSSDDATDMFLAYETFHSLLIEARETLETAREQLTQTDESAMSLRSAQRSVSGGSTSTQSSSNSKISGADELAGLQASIDTSHCRDIFSLAPTQCKIDLISKANETTKRILVNRENFQMQTQTGPAEHRLDCLVELVLLTDQILLVRPTFEGPRLVFPPLLRGVYHISCITSDPAKLEMDIVGRQTLHLTAPSPAARSHWYELLLACEDFRLDAMPSVPRTLIEHVGRKDHPQWMPLAPARLPPTPPHSSNTPIFGITAPLRVIRENSQLSIGGYTDASGRTPEAKDHPPFQFDQEDEQTPRAVLVSDPMDKRVASPLRENTTISNQLPPAASGGQQRKPDQITTSTSGESLVFPDPPVRASTVPASTEMVKSRTLDLFSPQSYTEQFLSATPLTTRSKTLQPSSTMKDMPPTPTFDATDFDFTKDETFDETILDLPTLPAFDFGDGVRRPSSMALNFSPQTMSNFGIPMRKVPAPAPLVLPDVAPLKISPQKQRSPDTLAHRRLGNELSLNTPSLKTAPVVPPKRDELFSTMAECYSWVHGTWTPILMDDVDSNGSMKTVRSSLVTIFFSQPQNGSLEIFDKKDEKVLHLFGVYAGSSIIRDDSCDISVGFDVGFDKVYYMFRAENPDKANAMQHALNQAKFAAPQKGFVTPCLPVTPLWPEIDSAAAMIESLKLKLYIFDNGKWVNKGSARLTIRMISQSRNRRITLTGKTRKNERIMLVDYIAGSGDCDAISKTSIALRTTHETYMMQFKGGEKERSKVLGYLVD</sequence>
<dbReference type="EMBL" id="CAHR02000057">
    <property type="protein sequence ID" value="CCG81742.1"/>
    <property type="molecule type" value="Genomic_DNA"/>
</dbReference>
<evidence type="ECO:0008006" key="4">
    <source>
        <dbReference type="Google" id="ProtNLM"/>
    </source>
</evidence>
<evidence type="ECO:0000256" key="1">
    <source>
        <dbReference type="SAM" id="MobiDB-lite"/>
    </source>
</evidence>
<keyword evidence="3" id="KW-1185">Reference proteome</keyword>
<evidence type="ECO:0000313" key="2">
    <source>
        <dbReference type="EMBL" id="CCG81742.1"/>
    </source>
</evidence>
<evidence type="ECO:0000313" key="3">
    <source>
        <dbReference type="Proteomes" id="UP000013776"/>
    </source>
</evidence>
<feature type="compositionally biased region" description="Polar residues" evidence="1">
    <location>
        <begin position="227"/>
        <end position="240"/>
    </location>
</feature>
<dbReference type="AlphaFoldDB" id="R4XEE6"/>
<accession>R4XEE6</accession>
<feature type="region of interest" description="Disordered" evidence="1">
    <location>
        <begin position="509"/>
        <end position="557"/>
    </location>
</feature>
<dbReference type="VEuPathDB" id="FungiDB:TAPDE_001583"/>
<feature type="region of interest" description="Disordered" evidence="1">
    <location>
        <begin position="466"/>
        <end position="489"/>
    </location>
</feature>